<accession>A0ABS1BUC4</accession>
<dbReference type="RefSeq" id="WP_003798498.1">
    <property type="nucleotide sequence ID" value="NZ_JAEHNZ010000002.1"/>
</dbReference>
<comment type="caution">
    <text evidence="1">The sequence shown here is derived from an EMBL/GenBank/DDBJ whole genome shotgun (WGS) entry which is preliminary data.</text>
</comment>
<dbReference type="EMBL" id="JAEHNZ010000002">
    <property type="protein sequence ID" value="MBK0396490.1"/>
    <property type="molecule type" value="Genomic_DNA"/>
</dbReference>
<dbReference type="Proteomes" id="UP000614058">
    <property type="component" value="Unassembled WGS sequence"/>
</dbReference>
<evidence type="ECO:0000313" key="1">
    <source>
        <dbReference type="EMBL" id="MBK0396490.1"/>
    </source>
</evidence>
<keyword evidence="2" id="KW-1185">Reference proteome</keyword>
<protein>
    <submittedName>
        <fullName evidence="1">Uncharacterized protein</fullName>
    </submittedName>
</protein>
<gene>
    <name evidence="1" type="ORF">JDW22_07840</name>
</gene>
<reference evidence="1 2" key="1">
    <citation type="journal article" date="2021" name="Pathogens">
        <title>Isolation and Characterization of Kingella bonacorsii sp. nov., A Novel Kingella Species Detected in a Stable Periodontitis Subject.</title>
        <authorList>
            <person name="Antezack A."/>
            <person name="Boxberger M."/>
            <person name="Rolland C."/>
            <person name="Monnet-Corti V."/>
            <person name="La Scola B."/>
        </authorList>
    </citation>
    <scope>NUCLEOTIDE SEQUENCE [LARGE SCALE GENOMIC DNA]</scope>
    <source>
        <strain evidence="1 2">Marseille-Q4569</strain>
    </source>
</reference>
<proteinExistence type="predicted"/>
<dbReference type="GeneID" id="84907848"/>
<organism evidence="1 2">
    <name type="scientific">Kingella bonacorsii</name>
    <dbReference type="NCBI Taxonomy" id="2796361"/>
    <lineage>
        <taxon>Bacteria</taxon>
        <taxon>Pseudomonadati</taxon>
        <taxon>Pseudomonadota</taxon>
        <taxon>Betaproteobacteria</taxon>
        <taxon>Neisseriales</taxon>
        <taxon>Neisseriaceae</taxon>
        <taxon>Kingella</taxon>
    </lineage>
</organism>
<sequence length="105" mass="11785">MTKSKIQTKGQGCLIMWRQPENGEWLWAGGVTWRQAVAASRRDKEQILPEWRMLHGVQGLAPARGRRRNACAGGKSAMGSLKARFHFQAAYLLCCGSLKSVWVKQ</sequence>
<evidence type="ECO:0000313" key="2">
    <source>
        <dbReference type="Proteomes" id="UP000614058"/>
    </source>
</evidence>
<name>A0ABS1BUC4_9NEIS</name>